<keyword evidence="2" id="KW-1133">Transmembrane helix</keyword>
<dbReference type="GO" id="GO:0003824">
    <property type="term" value="F:catalytic activity"/>
    <property type="evidence" value="ECO:0007669"/>
    <property type="project" value="UniProtKB-ARBA"/>
</dbReference>
<protein>
    <submittedName>
        <fullName evidence="3">Enoyl-CoA hydratase/isomerase family protein</fullName>
    </submittedName>
</protein>
<dbReference type="Pfam" id="PF00378">
    <property type="entry name" value="ECH_1"/>
    <property type="match status" value="1"/>
</dbReference>
<dbReference type="CDD" id="cd06558">
    <property type="entry name" value="crotonase-like"/>
    <property type="match status" value="1"/>
</dbReference>
<dbReference type="InterPro" id="IPR029045">
    <property type="entry name" value="ClpP/crotonase-like_dom_sf"/>
</dbReference>
<evidence type="ECO:0000313" key="4">
    <source>
        <dbReference type="Proteomes" id="UP000824156"/>
    </source>
</evidence>
<sequence length="154" mass="17055">IPKQDISLGQVFDQLLKPSIAVVQGAVIAGGFLMILGCTYVLAERDCKFRLPELEIGLFPFQVLGSLMKVMPAKKALQLCLHTDYFHVEKALEFGVVDAVVDGGKELDELLNRFSGFDTKVLKAGVQAYKTLPHLSETEYYVFLKSCLEALKSK</sequence>
<dbReference type="PANTHER" id="PTHR42964:SF1">
    <property type="entry name" value="POLYKETIDE BIOSYNTHESIS ENOYL-COA HYDRATASE PKSH-RELATED"/>
    <property type="match status" value="1"/>
</dbReference>
<dbReference type="Gene3D" id="3.90.226.10">
    <property type="entry name" value="2-enoyl-CoA Hydratase, Chain A, domain 1"/>
    <property type="match status" value="1"/>
</dbReference>
<comment type="caution">
    <text evidence="3">The sequence shown here is derived from an EMBL/GenBank/DDBJ whole genome shotgun (WGS) entry which is preliminary data.</text>
</comment>
<comment type="similarity">
    <text evidence="1">Belongs to the enoyl-CoA hydratase/isomerase family.</text>
</comment>
<evidence type="ECO:0000313" key="3">
    <source>
        <dbReference type="EMBL" id="HIX53963.1"/>
    </source>
</evidence>
<dbReference type="AlphaFoldDB" id="A0A9D2AXX2"/>
<dbReference type="PANTHER" id="PTHR42964">
    <property type="entry name" value="ENOYL-COA HYDRATASE"/>
    <property type="match status" value="1"/>
</dbReference>
<evidence type="ECO:0000256" key="1">
    <source>
        <dbReference type="ARBA" id="ARBA00005254"/>
    </source>
</evidence>
<dbReference type="Proteomes" id="UP000824156">
    <property type="component" value="Unassembled WGS sequence"/>
</dbReference>
<keyword evidence="2" id="KW-0472">Membrane</keyword>
<accession>A0A9D2AXX2</accession>
<dbReference type="InterPro" id="IPR001753">
    <property type="entry name" value="Enoyl-CoA_hydra/iso"/>
</dbReference>
<name>A0A9D2AXX2_9SPHI</name>
<reference evidence="3" key="2">
    <citation type="submission" date="2021-04" db="EMBL/GenBank/DDBJ databases">
        <authorList>
            <person name="Gilroy R."/>
        </authorList>
    </citation>
    <scope>NUCLEOTIDE SEQUENCE</scope>
    <source>
        <strain evidence="3">1719</strain>
    </source>
</reference>
<dbReference type="SUPFAM" id="SSF52096">
    <property type="entry name" value="ClpP/crotonase"/>
    <property type="match status" value="1"/>
</dbReference>
<proteinExistence type="inferred from homology"/>
<evidence type="ECO:0000256" key="2">
    <source>
        <dbReference type="SAM" id="Phobius"/>
    </source>
</evidence>
<feature type="non-terminal residue" evidence="3">
    <location>
        <position position="1"/>
    </location>
</feature>
<dbReference type="InterPro" id="IPR051683">
    <property type="entry name" value="Enoyl-CoA_Hydratase/Isomerase"/>
</dbReference>
<gene>
    <name evidence="3" type="ORF">H9853_02970</name>
</gene>
<keyword evidence="2" id="KW-0812">Transmembrane</keyword>
<feature type="transmembrane region" description="Helical" evidence="2">
    <location>
        <begin position="20"/>
        <end position="43"/>
    </location>
</feature>
<reference evidence="3" key="1">
    <citation type="journal article" date="2021" name="PeerJ">
        <title>Extensive microbial diversity within the chicken gut microbiome revealed by metagenomics and culture.</title>
        <authorList>
            <person name="Gilroy R."/>
            <person name="Ravi A."/>
            <person name="Getino M."/>
            <person name="Pursley I."/>
            <person name="Horton D.L."/>
            <person name="Alikhan N.F."/>
            <person name="Baker D."/>
            <person name="Gharbi K."/>
            <person name="Hall N."/>
            <person name="Watson M."/>
            <person name="Adriaenssens E.M."/>
            <person name="Foster-Nyarko E."/>
            <person name="Jarju S."/>
            <person name="Secka A."/>
            <person name="Antonio M."/>
            <person name="Oren A."/>
            <person name="Chaudhuri R.R."/>
            <person name="La Ragione R."/>
            <person name="Hildebrand F."/>
            <person name="Pallen M.J."/>
        </authorList>
    </citation>
    <scope>NUCLEOTIDE SEQUENCE</scope>
    <source>
        <strain evidence="3">1719</strain>
    </source>
</reference>
<dbReference type="EMBL" id="DXEZ01000082">
    <property type="protein sequence ID" value="HIX53963.1"/>
    <property type="molecule type" value="Genomic_DNA"/>
</dbReference>
<organism evidence="3 4">
    <name type="scientific">Candidatus Sphingobacterium stercoripullorum</name>
    <dbReference type="NCBI Taxonomy" id="2838759"/>
    <lineage>
        <taxon>Bacteria</taxon>
        <taxon>Pseudomonadati</taxon>
        <taxon>Bacteroidota</taxon>
        <taxon>Sphingobacteriia</taxon>
        <taxon>Sphingobacteriales</taxon>
        <taxon>Sphingobacteriaceae</taxon>
        <taxon>Sphingobacterium</taxon>
    </lineage>
</organism>